<evidence type="ECO:0000256" key="1">
    <source>
        <dbReference type="ARBA" id="ARBA00005234"/>
    </source>
</evidence>
<evidence type="ECO:0000313" key="6">
    <source>
        <dbReference type="EMBL" id="KAK9750111.1"/>
    </source>
</evidence>
<dbReference type="AlphaFoldDB" id="A0AAW1MW64"/>
<dbReference type="GO" id="GO:0008234">
    <property type="term" value="F:cysteine-type peptidase activity"/>
    <property type="evidence" value="ECO:0007669"/>
    <property type="project" value="InterPro"/>
</dbReference>
<dbReference type="InterPro" id="IPR038765">
    <property type="entry name" value="Papain-like_cys_pep_sf"/>
</dbReference>
<feature type="domain" description="Ubiquitin-like protease family profile" evidence="5">
    <location>
        <begin position="102"/>
        <end position="270"/>
    </location>
</feature>
<sequence length="312" mass="36126">MLTCLVFEFVAVLLICVSFTREFAVTMKNNCIVPFFLLLKVQASKGSTIKPTTEPKIDESISSMGPKCKKLRDLLSLMDSETKIFDVVLPSKVFFFETDKTIFLMEEDISQLLRMAFLNVSCIQLFMMYLQQHCEEQNEGLSSIAFLCPTIVSQIGDDTARNDQVMKYVESSLLKMKDVGVVLVPFCQAMHWTLIILCPLTQEAYFCDPMSKRRDVTFKYLLQGAFRGFKARAGYTLKGGMSLKWSNLICHQQTGSTECGYYVMRYMLDIVRHYHRNINDYKKWFGSHEAYRVEDVNEVRDLWASYFMKNHL</sequence>
<reference evidence="6" key="1">
    <citation type="submission" date="2024-03" db="EMBL/GenBank/DDBJ databases">
        <title>WGS assembly of Saponaria officinalis var. Norfolk2.</title>
        <authorList>
            <person name="Jenkins J."/>
            <person name="Shu S."/>
            <person name="Grimwood J."/>
            <person name="Barry K."/>
            <person name="Goodstein D."/>
            <person name="Schmutz J."/>
            <person name="Leebens-Mack J."/>
            <person name="Osbourn A."/>
        </authorList>
    </citation>
    <scope>NUCLEOTIDE SEQUENCE [LARGE SCALE GENOMIC DNA]</scope>
    <source>
        <strain evidence="6">JIC</strain>
    </source>
</reference>
<dbReference type="Proteomes" id="UP001443914">
    <property type="component" value="Unassembled WGS sequence"/>
</dbReference>
<keyword evidence="4" id="KW-0732">Signal</keyword>
<dbReference type="PROSITE" id="PS50600">
    <property type="entry name" value="ULP_PROTEASE"/>
    <property type="match status" value="1"/>
</dbReference>
<keyword evidence="2" id="KW-0645">Protease</keyword>
<comment type="caution">
    <text evidence="6">The sequence shown here is derived from an EMBL/GenBank/DDBJ whole genome shotgun (WGS) entry which is preliminary data.</text>
</comment>
<evidence type="ECO:0000256" key="3">
    <source>
        <dbReference type="ARBA" id="ARBA00022801"/>
    </source>
</evidence>
<proteinExistence type="inferred from homology"/>
<evidence type="ECO:0000256" key="4">
    <source>
        <dbReference type="SAM" id="SignalP"/>
    </source>
</evidence>
<evidence type="ECO:0000313" key="7">
    <source>
        <dbReference type="Proteomes" id="UP001443914"/>
    </source>
</evidence>
<dbReference type="InterPro" id="IPR003653">
    <property type="entry name" value="Peptidase_C48_C"/>
</dbReference>
<dbReference type="PANTHER" id="PTHR33018">
    <property type="entry name" value="OS10G0338966 PROTEIN-RELATED"/>
    <property type="match status" value="1"/>
</dbReference>
<protein>
    <recommendedName>
        <fullName evidence="5">Ubiquitin-like protease family profile domain-containing protein</fullName>
    </recommendedName>
</protein>
<organism evidence="6 7">
    <name type="scientific">Saponaria officinalis</name>
    <name type="common">Common soapwort</name>
    <name type="synonym">Lychnis saponaria</name>
    <dbReference type="NCBI Taxonomy" id="3572"/>
    <lineage>
        <taxon>Eukaryota</taxon>
        <taxon>Viridiplantae</taxon>
        <taxon>Streptophyta</taxon>
        <taxon>Embryophyta</taxon>
        <taxon>Tracheophyta</taxon>
        <taxon>Spermatophyta</taxon>
        <taxon>Magnoliopsida</taxon>
        <taxon>eudicotyledons</taxon>
        <taxon>Gunneridae</taxon>
        <taxon>Pentapetalae</taxon>
        <taxon>Caryophyllales</taxon>
        <taxon>Caryophyllaceae</taxon>
        <taxon>Caryophylleae</taxon>
        <taxon>Saponaria</taxon>
    </lineage>
</organism>
<comment type="similarity">
    <text evidence="1">Belongs to the peptidase C48 family.</text>
</comment>
<dbReference type="SUPFAM" id="SSF54001">
    <property type="entry name" value="Cysteine proteinases"/>
    <property type="match status" value="1"/>
</dbReference>
<evidence type="ECO:0000256" key="2">
    <source>
        <dbReference type="ARBA" id="ARBA00022670"/>
    </source>
</evidence>
<dbReference type="GO" id="GO:0006508">
    <property type="term" value="P:proteolysis"/>
    <property type="evidence" value="ECO:0007669"/>
    <property type="project" value="UniProtKB-KW"/>
</dbReference>
<accession>A0AAW1MW64</accession>
<gene>
    <name evidence="6" type="ORF">RND81_02G174100</name>
</gene>
<dbReference type="Gene3D" id="3.40.395.10">
    <property type="entry name" value="Adenoviral Proteinase, Chain A"/>
    <property type="match status" value="1"/>
</dbReference>
<name>A0AAW1MW64_SAPOF</name>
<dbReference type="Pfam" id="PF02902">
    <property type="entry name" value="Peptidase_C48"/>
    <property type="match status" value="1"/>
</dbReference>
<dbReference type="EMBL" id="JBDFQZ010000002">
    <property type="protein sequence ID" value="KAK9750111.1"/>
    <property type="molecule type" value="Genomic_DNA"/>
</dbReference>
<feature type="signal peptide" evidence="4">
    <location>
        <begin position="1"/>
        <end position="20"/>
    </location>
</feature>
<keyword evidence="7" id="KW-1185">Reference proteome</keyword>
<feature type="chain" id="PRO_5043542164" description="Ubiquitin-like protease family profile domain-containing protein" evidence="4">
    <location>
        <begin position="21"/>
        <end position="312"/>
    </location>
</feature>
<evidence type="ECO:0000259" key="5">
    <source>
        <dbReference type="PROSITE" id="PS50600"/>
    </source>
</evidence>
<keyword evidence="3" id="KW-0378">Hydrolase</keyword>
<dbReference type="PANTHER" id="PTHR33018:SF31">
    <property type="entry name" value="TRANSPOSASE, PTTA_EN_SPM, PLANT"/>
    <property type="match status" value="1"/>
</dbReference>